<dbReference type="Pfam" id="PF00486">
    <property type="entry name" value="Trans_reg_C"/>
    <property type="match status" value="1"/>
</dbReference>
<evidence type="ECO:0000256" key="5">
    <source>
        <dbReference type="ARBA" id="ARBA00023163"/>
    </source>
</evidence>
<comment type="caution">
    <text evidence="10">The sequence shown here is derived from an EMBL/GenBank/DDBJ whole genome shotgun (WGS) entry which is preliminary data.</text>
</comment>
<evidence type="ECO:0000259" key="9">
    <source>
        <dbReference type="PROSITE" id="PS51755"/>
    </source>
</evidence>
<dbReference type="InterPro" id="IPR039420">
    <property type="entry name" value="WalR-like"/>
</dbReference>
<dbReference type="SMART" id="SM00448">
    <property type="entry name" value="REC"/>
    <property type="match status" value="1"/>
</dbReference>
<feature type="modified residue" description="4-aspartylphosphate" evidence="6">
    <location>
        <position position="52"/>
    </location>
</feature>
<dbReference type="RefSeq" id="WP_268614708.1">
    <property type="nucleotide sequence ID" value="NZ_JAMDMX010000028.1"/>
</dbReference>
<dbReference type="SMART" id="SM00862">
    <property type="entry name" value="Trans_reg_C"/>
    <property type="match status" value="1"/>
</dbReference>
<evidence type="ECO:0000256" key="6">
    <source>
        <dbReference type="PROSITE-ProRule" id="PRU00169"/>
    </source>
</evidence>
<protein>
    <submittedName>
        <fullName evidence="10">Response regulator transcription factor</fullName>
    </submittedName>
</protein>
<dbReference type="InterPro" id="IPR036388">
    <property type="entry name" value="WH-like_DNA-bd_sf"/>
</dbReference>
<evidence type="ECO:0000256" key="3">
    <source>
        <dbReference type="ARBA" id="ARBA00023015"/>
    </source>
</evidence>
<dbReference type="PROSITE" id="PS51755">
    <property type="entry name" value="OMPR_PHOB"/>
    <property type="match status" value="1"/>
</dbReference>
<keyword evidence="1 6" id="KW-0597">Phosphoprotein</keyword>
<feature type="domain" description="OmpR/PhoB-type" evidence="9">
    <location>
        <begin position="129"/>
        <end position="228"/>
    </location>
</feature>
<evidence type="ECO:0000256" key="4">
    <source>
        <dbReference type="ARBA" id="ARBA00023125"/>
    </source>
</evidence>
<feature type="domain" description="Response regulatory" evidence="8">
    <location>
        <begin position="3"/>
        <end position="116"/>
    </location>
</feature>
<keyword evidence="4 7" id="KW-0238">DNA-binding</keyword>
<dbReference type="Gene3D" id="6.10.250.690">
    <property type="match status" value="1"/>
</dbReference>
<dbReference type="Gene3D" id="1.10.10.10">
    <property type="entry name" value="Winged helix-like DNA-binding domain superfamily/Winged helix DNA-binding domain"/>
    <property type="match status" value="1"/>
</dbReference>
<dbReference type="PANTHER" id="PTHR48111">
    <property type="entry name" value="REGULATOR OF RPOS"/>
    <property type="match status" value="1"/>
</dbReference>
<evidence type="ECO:0000313" key="11">
    <source>
        <dbReference type="Proteomes" id="UP001527099"/>
    </source>
</evidence>
<evidence type="ECO:0000256" key="1">
    <source>
        <dbReference type="ARBA" id="ARBA00022553"/>
    </source>
</evidence>
<accession>A0ABT4GAJ1</accession>
<keyword evidence="5" id="KW-0804">Transcription</keyword>
<dbReference type="Gene3D" id="3.40.50.2300">
    <property type="match status" value="1"/>
</dbReference>
<evidence type="ECO:0000313" key="10">
    <source>
        <dbReference type="EMBL" id="MCY9693215.1"/>
    </source>
</evidence>
<dbReference type="EMBL" id="JAMDMX010000028">
    <property type="protein sequence ID" value="MCY9693215.1"/>
    <property type="molecule type" value="Genomic_DNA"/>
</dbReference>
<gene>
    <name evidence="10" type="ORF">M5X19_09985</name>
</gene>
<evidence type="ECO:0000256" key="7">
    <source>
        <dbReference type="PROSITE-ProRule" id="PRU01091"/>
    </source>
</evidence>
<feature type="DNA-binding region" description="OmpR/PhoB-type" evidence="7">
    <location>
        <begin position="129"/>
        <end position="228"/>
    </location>
</feature>
<dbReference type="Pfam" id="PF00072">
    <property type="entry name" value="Response_reg"/>
    <property type="match status" value="1"/>
</dbReference>
<proteinExistence type="predicted"/>
<dbReference type="Proteomes" id="UP001527099">
    <property type="component" value="Unassembled WGS sequence"/>
</dbReference>
<dbReference type="SUPFAM" id="SSF52172">
    <property type="entry name" value="CheY-like"/>
    <property type="match status" value="1"/>
</dbReference>
<dbReference type="InterPro" id="IPR001789">
    <property type="entry name" value="Sig_transdc_resp-reg_receiver"/>
</dbReference>
<sequence length="232" mass="26510">MEEILIVEDDKDIQKLLSICLEQEGLPFSIVSSGLDAIERVKKKVPNLILLDIMLPDMNGMEVCEQIRFLTSAPIVFLSCNNKDSDKILGLSLGGDDYIEKPFSTSVLMARIRAHLRRNRVIQKQKTNTRQICFDNIVIDTSSRELFRNGEVIELTNKEFDLISFFSQHPNQVFSPEQLLDKIWSIDSFSEKRTVIVHISSLRKKVEEDPLNPKYIVTLRGAGYKFAGYQNG</sequence>
<evidence type="ECO:0000259" key="8">
    <source>
        <dbReference type="PROSITE" id="PS50110"/>
    </source>
</evidence>
<keyword evidence="2" id="KW-0902">Two-component regulatory system</keyword>
<name>A0ABT4GAJ1_9BACL</name>
<keyword evidence="3" id="KW-0805">Transcription regulation</keyword>
<keyword evidence="11" id="KW-1185">Reference proteome</keyword>
<dbReference type="InterPro" id="IPR011006">
    <property type="entry name" value="CheY-like_superfamily"/>
</dbReference>
<organism evidence="10 11">
    <name type="scientific">Paenibacillus alginolyticus</name>
    <dbReference type="NCBI Taxonomy" id="59839"/>
    <lineage>
        <taxon>Bacteria</taxon>
        <taxon>Bacillati</taxon>
        <taxon>Bacillota</taxon>
        <taxon>Bacilli</taxon>
        <taxon>Bacillales</taxon>
        <taxon>Paenibacillaceae</taxon>
        <taxon>Paenibacillus</taxon>
    </lineage>
</organism>
<dbReference type="PANTHER" id="PTHR48111:SF40">
    <property type="entry name" value="PHOSPHATE REGULON TRANSCRIPTIONAL REGULATORY PROTEIN PHOB"/>
    <property type="match status" value="1"/>
</dbReference>
<dbReference type="InterPro" id="IPR001867">
    <property type="entry name" value="OmpR/PhoB-type_DNA-bd"/>
</dbReference>
<evidence type="ECO:0000256" key="2">
    <source>
        <dbReference type="ARBA" id="ARBA00023012"/>
    </source>
</evidence>
<dbReference type="PROSITE" id="PS50110">
    <property type="entry name" value="RESPONSE_REGULATORY"/>
    <property type="match status" value="1"/>
</dbReference>
<dbReference type="CDD" id="cd00383">
    <property type="entry name" value="trans_reg_C"/>
    <property type="match status" value="1"/>
</dbReference>
<reference evidence="10 11" key="1">
    <citation type="submission" date="2022-05" db="EMBL/GenBank/DDBJ databases">
        <title>Genome Sequencing of Bee-Associated Microbes.</title>
        <authorList>
            <person name="Dunlap C."/>
        </authorList>
    </citation>
    <scope>NUCLEOTIDE SEQUENCE [LARGE SCALE GENOMIC DNA]</scope>
    <source>
        <strain evidence="10 11">NRRL B-14421</strain>
    </source>
</reference>